<evidence type="ECO:0000313" key="1">
    <source>
        <dbReference type="EMBL" id="GFA94735.1"/>
    </source>
</evidence>
<reference evidence="1" key="1">
    <citation type="journal article" date="2019" name="Sci. Rep.">
        <title>Draft genome of Tanacetum cinerariifolium, the natural source of mosquito coil.</title>
        <authorList>
            <person name="Yamashiro T."/>
            <person name="Shiraishi A."/>
            <person name="Satake H."/>
            <person name="Nakayama K."/>
        </authorList>
    </citation>
    <scope>NUCLEOTIDE SEQUENCE</scope>
</reference>
<dbReference type="EMBL" id="BKCJ010519832">
    <property type="protein sequence ID" value="GFA94735.1"/>
    <property type="molecule type" value="Genomic_DNA"/>
</dbReference>
<feature type="non-terminal residue" evidence="1">
    <location>
        <position position="1"/>
    </location>
</feature>
<protein>
    <submittedName>
        <fullName evidence="1">Uncharacterized protein</fullName>
    </submittedName>
</protein>
<comment type="caution">
    <text evidence="1">The sequence shown here is derived from an EMBL/GenBank/DDBJ whole genome shotgun (WGS) entry which is preliminary data.</text>
</comment>
<accession>A0A699KH91</accession>
<proteinExistence type="predicted"/>
<organism evidence="1">
    <name type="scientific">Tanacetum cinerariifolium</name>
    <name type="common">Dalmatian daisy</name>
    <name type="synonym">Chrysanthemum cinerariifolium</name>
    <dbReference type="NCBI Taxonomy" id="118510"/>
    <lineage>
        <taxon>Eukaryota</taxon>
        <taxon>Viridiplantae</taxon>
        <taxon>Streptophyta</taxon>
        <taxon>Embryophyta</taxon>
        <taxon>Tracheophyta</taxon>
        <taxon>Spermatophyta</taxon>
        <taxon>Magnoliopsida</taxon>
        <taxon>eudicotyledons</taxon>
        <taxon>Gunneridae</taxon>
        <taxon>Pentapetalae</taxon>
        <taxon>asterids</taxon>
        <taxon>campanulids</taxon>
        <taxon>Asterales</taxon>
        <taxon>Asteraceae</taxon>
        <taxon>Asteroideae</taxon>
        <taxon>Anthemideae</taxon>
        <taxon>Anthemidinae</taxon>
        <taxon>Tanacetum</taxon>
    </lineage>
</organism>
<sequence>VVTTAEGVKVTTATTTPQISKYELTLAQILIKIKAAKPKAITTAATTTTTIVTRPKARGVIVQEPSKVRTTSSS</sequence>
<gene>
    <name evidence="1" type="ORF">Tci_666707</name>
</gene>
<dbReference type="AlphaFoldDB" id="A0A699KH91"/>
<name>A0A699KH91_TANCI</name>